<reference evidence="4 5" key="2">
    <citation type="submission" date="2024-07" db="EMBL/GenBank/DDBJ databases">
        <authorList>
            <person name="Akdeniz Z."/>
        </authorList>
    </citation>
    <scope>NUCLEOTIDE SEQUENCE [LARGE SCALE GENOMIC DNA]</scope>
</reference>
<evidence type="ECO:0000313" key="5">
    <source>
        <dbReference type="Proteomes" id="UP001642409"/>
    </source>
</evidence>
<dbReference type="Proteomes" id="UP001642409">
    <property type="component" value="Unassembled WGS sequence"/>
</dbReference>
<evidence type="ECO:0000259" key="2">
    <source>
        <dbReference type="PROSITE" id="PS50089"/>
    </source>
</evidence>
<reference evidence="3" key="1">
    <citation type="submission" date="2023-06" db="EMBL/GenBank/DDBJ databases">
        <authorList>
            <person name="Kurt Z."/>
        </authorList>
    </citation>
    <scope>NUCLEOTIDE SEQUENCE</scope>
</reference>
<keyword evidence="5" id="KW-1185">Reference proteome</keyword>
<proteinExistence type="predicted"/>
<keyword evidence="1" id="KW-0479">Metal-binding</keyword>
<organism evidence="3">
    <name type="scientific">Hexamita inflata</name>
    <dbReference type="NCBI Taxonomy" id="28002"/>
    <lineage>
        <taxon>Eukaryota</taxon>
        <taxon>Metamonada</taxon>
        <taxon>Diplomonadida</taxon>
        <taxon>Hexamitidae</taxon>
        <taxon>Hexamitinae</taxon>
        <taxon>Hexamita</taxon>
    </lineage>
</organism>
<dbReference type="SUPFAM" id="SSF57850">
    <property type="entry name" value="RING/U-box"/>
    <property type="match status" value="1"/>
</dbReference>
<gene>
    <name evidence="3" type="ORF">HINF_LOCUS22993</name>
    <name evidence="4" type="ORF">HINF_LOCUS77136</name>
</gene>
<dbReference type="InterPro" id="IPR001841">
    <property type="entry name" value="Znf_RING"/>
</dbReference>
<evidence type="ECO:0000313" key="4">
    <source>
        <dbReference type="EMBL" id="CAL6112645.1"/>
    </source>
</evidence>
<keyword evidence="1" id="KW-0862">Zinc</keyword>
<comment type="caution">
    <text evidence="3">The sequence shown here is derived from an EMBL/GenBank/DDBJ whole genome shotgun (WGS) entry which is preliminary data.</text>
</comment>
<dbReference type="AlphaFoldDB" id="A0AA86PB95"/>
<evidence type="ECO:0000256" key="1">
    <source>
        <dbReference type="PROSITE-ProRule" id="PRU00175"/>
    </source>
</evidence>
<dbReference type="GO" id="GO:0008270">
    <property type="term" value="F:zinc ion binding"/>
    <property type="evidence" value="ECO:0007669"/>
    <property type="project" value="UniProtKB-KW"/>
</dbReference>
<evidence type="ECO:0000313" key="3">
    <source>
        <dbReference type="EMBL" id="CAI9935348.1"/>
    </source>
</evidence>
<sequence length="249" mass="28813">MLLYYQYQKINNSKNDKYLFEPEINKLILININPKQQSLFKCLLEVIQFIKTNTQPEFNYLTQICLQVSTDYLNNSIQVNPVAHILNLFQQTKLTVNSQQVQSVLKPIYINTQVATQTIQALNSQLRQLLPLEELLQTGVGIQMLQSLKQEVIMQQSILEVLAESMQSDYKRRENELNKGVLINICEVCNKTISDGTGFMCGHCYHEQCLKDVLNSIHIEINTCPRCLNRKQIDEINRVGIKWHQVLGE</sequence>
<dbReference type="Gene3D" id="3.30.40.10">
    <property type="entry name" value="Zinc/RING finger domain, C3HC4 (zinc finger)"/>
    <property type="match status" value="1"/>
</dbReference>
<accession>A0AA86PB95</accession>
<keyword evidence="1" id="KW-0863">Zinc-finger</keyword>
<protein>
    <recommendedName>
        <fullName evidence="2">RING-type domain-containing protein</fullName>
    </recommendedName>
</protein>
<name>A0AA86PB95_9EUKA</name>
<dbReference type="InterPro" id="IPR013083">
    <property type="entry name" value="Znf_RING/FYVE/PHD"/>
</dbReference>
<dbReference type="PROSITE" id="PS50089">
    <property type="entry name" value="ZF_RING_2"/>
    <property type="match status" value="1"/>
</dbReference>
<dbReference type="EMBL" id="CAXDID020000743">
    <property type="protein sequence ID" value="CAL6112645.1"/>
    <property type="molecule type" value="Genomic_DNA"/>
</dbReference>
<feature type="domain" description="RING-type" evidence="2">
    <location>
        <begin position="186"/>
        <end position="227"/>
    </location>
</feature>
<dbReference type="EMBL" id="CATOUU010000607">
    <property type="protein sequence ID" value="CAI9935348.1"/>
    <property type="molecule type" value="Genomic_DNA"/>
</dbReference>